<proteinExistence type="inferred from homology"/>
<evidence type="ECO:0000256" key="2">
    <source>
        <dbReference type="ARBA" id="ARBA00022692"/>
    </source>
</evidence>
<name>A0A8B7ZN21_ACAPL</name>
<dbReference type="GeneID" id="110988075"/>
<evidence type="ECO:0000256" key="3">
    <source>
        <dbReference type="ARBA" id="ARBA00022989"/>
    </source>
</evidence>
<organism evidence="11 12">
    <name type="scientific">Acanthaster planci</name>
    <name type="common">Crown-of-thorns starfish</name>
    <dbReference type="NCBI Taxonomy" id="133434"/>
    <lineage>
        <taxon>Eukaryota</taxon>
        <taxon>Metazoa</taxon>
        <taxon>Echinodermata</taxon>
        <taxon>Eleutherozoa</taxon>
        <taxon>Asterozoa</taxon>
        <taxon>Asteroidea</taxon>
        <taxon>Valvatacea</taxon>
        <taxon>Valvatida</taxon>
        <taxon>Acanthasteridae</taxon>
        <taxon>Acanthaster</taxon>
    </lineage>
</organism>
<dbReference type="Proteomes" id="UP000694845">
    <property type="component" value="Unplaced"/>
</dbReference>
<comment type="similarity">
    <text evidence="8">Belongs to the G-protein coupled receptor 1 family.</text>
</comment>
<feature type="transmembrane region" description="Helical" evidence="9">
    <location>
        <begin position="285"/>
        <end position="309"/>
    </location>
</feature>
<evidence type="ECO:0000256" key="5">
    <source>
        <dbReference type="ARBA" id="ARBA00023136"/>
    </source>
</evidence>
<feature type="domain" description="G-protein coupled receptors family 1 profile" evidence="10">
    <location>
        <begin position="66"/>
        <end position="345"/>
    </location>
</feature>
<dbReference type="PROSITE" id="PS50262">
    <property type="entry name" value="G_PROTEIN_RECEP_F1_2"/>
    <property type="match status" value="1"/>
</dbReference>
<dbReference type="PANTHER" id="PTHR24243">
    <property type="entry name" value="G-PROTEIN COUPLED RECEPTOR"/>
    <property type="match status" value="1"/>
</dbReference>
<evidence type="ECO:0000256" key="9">
    <source>
        <dbReference type="SAM" id="Phobius"/>
    </source>
</evidence>
<dbReference type="GO" id="GO:0005886">
    <property type="term" value="C:plasma membrane"/>
    <property type="evidence" value="ECO:0007669"/>
    <property type="project" value="TreeGrafter"/>
</dbReference>
<evidence type="ECO:0000256" key="4">
    <source>
        <dbReference type="ARBA" id="ARBA00023040"/>
    </source>
</evidence>
<evidence type="ECO:0000256" key="7">
    <source>
        <dbReference type="ARBA" id="ARBA00023224"/>
    </source>
</evidence>
<dbReference type="InterPro" id="IPR000276">
    <property type="entry name" value="GPCR_Rhodpsn"/>
</dbReference>
<keyword evidence="11" id="KW-1185">Reference proteome</keyword>
<evidence type="ECO:0000256" key="6">
    <source>
        <dbReference type="ARBA" id="ARBA00023170"/>
    </source>
</evidence>
<comment type="subcellular location">
    <subcellularLocation>
        <location evidence="1">Membrane</location>
        <topology evidence="1">Multi-pass membrane protein</topology>
    </subcellularLocation>
</comment>
<feature type="transmembrane region" description="Helical" evidence="9">
    <location>
        <begin position="87"/>
        <end position="109"/>
    </location>
</feature>
<keyword evidence="7 8" id="KW-0807">Transducer</keyword>
<keyword evidence="5 9" id="KW-0472">Membrane</keyword>
<feature type="transmembrane region" description="Helical" evidence="9">
    <location>
        <begin position="54"/>
        <end position="75"/>
    </location>
</feature>
<dbReference type="AlphaFoldDB" id="A0A8B7ZN21"/>
<dbReference type="Gene3D" id="1.20.1070.10">
    <property type="entry name" value="Rhodopsin 7-helix transmembrane proteins"/>
    <property type="match status" value="1"/>
</dbReference>
<reference evidence="12" key="1">
    <citation type="submission" date="2025-08" db="UniProtKB">
        <authorList>
            <consortium name="RefSeq"/>
        </authorList>
    </citation>
    <scope>IDENTIFICATION</scope>
</reference>
<accession>A0A8B7ZN21</accession>
<gene>
    <name evidence="12" type="primary">LOC110988075</name>
</gene>
<dbReference type="PANTHER" id="PTHR24243:SF208">
    <property type="entry name" value="PYROKININ-1 RECEPTOR"/>
    <property type="match status" value="1"/>
</dbReference>
<dbReference type="GO" id="GO:0004930">
    <property type="term" value="F:G protein-coupled receptor activity"/>
    <property type="evidence" value="ECO:0007669"/>
    <property type="project" value="UniProtKB-KW"/>
</dbReference>
<evidence type="ECO:0000313" key="11">
    <source>
        <dbReference type="Proteomes" id="UP000694845"/>
    </source>
</evidence>
<protein>
    <submittedName>
        <fullName evidence="12">Nociceptin receptor-like isoform X1</fullName>
    </submittedName>
</protein>
<feature type="transmembrane region" description="Helical" evidence="9">
    <location>
        <begin position="172"/>
        <end position="191"/>
    </location>
</feature>
<dbReference type="RefSeq" id="XP_022107003.1">
    <property type="nucleotide sequence ID" value="XM_022251311.1"/>
</dbReference>
<keyword evidence="6 8" id="KW-0675">Receptor</keyword>
<dbReference type="Pfam" id="PF00001">
    <property type="entry name" value="7tm_1"/>
    <property type="match status" value="1"/>
</dbReference>
<dbReference type="OMA" id="MAICCEA"/>
<evidence type="ECO:0000313" key="12">
    <source>
        <dbReference type="RefSeq" id="XP_022107003.1"/>
    </source>
</evidence>
<feature type="transmembrane region" description="Helical" evidence="9">
    <location>
        <begin position="324"/>
        <end position="347"/>
    </location>
</feature>
<keyword evidence="3 9" id="KW-1133">Transmembrane helix</keyword>
<dbReference type="PRINTS" id="PR00237">
    <property type="entry name" value="GPCRRHODOPSN"/>
</dbReference>
<keyword evidence="4 8" id="KW-0297">G-protein coupled receptor</keyword>
<dbReference type="OrthoDB" id="5810838at2759"/>
<keyword evidence="2 8" id="KW-0812">Transmembrane</keyword>
<dbReference type="PROSITE" id="PS00237">
    <property type="entry name" value="G_PROTEIN_RECEP_F1_1"/>
    <property type="match status" value="1"/>
</dbReference>
<evidence type="ECO:0000256" key="1">
    <source>
        <dbReference type="ARBA" id="ARBA00004141"/>
    </source>
</evidence>
<feature type="transmembrane region" description="Helical" evidence="9">
    <location>
        <begin position="229"/>
        <end position="253"/>
    </location>
</feature>
<feature type="transmembrane region" description="Helical" evidence="9">
    <location>
        <begin position="129"/>
        <end position="151"/>
    </location>
</feature>
<dbReference type="SMART" id="SM01381">
    <property type="entry name" value="7TM_GPCR_Srsx"/>
    <property type="match status" value="1"/>
</dbReference>
<evidence type="ECO:0000256" key="8">
    <source>
        <dbReference type="RuleBase" id="RU000688"/>
    </source>
</evidence>
<dbReference type="InterPro" id="IPR017452">
    <property type="entry name" value="GPCR_Rhodpsn_7TM"/>
</dbReference>
<evidence type="ECO:0000259" key="10">
    <source>
        <dbReference type="PROSITE" id="PS50262"/>
    </source>
</evidence>
<dbReference type="SUPFAM" id="SSF81321">
    <property type="entry name" value="Family A G protein-coupled receptor-like"/>
    <property type="match status" value="1"/>
</dbReference>
<dbReference type="KEGG" id="aplc:110988075"/>
<dbReference type="CDD" id="cd00637">
    <property type="entry name" value="7tm_classA_rhodopsin-like"/>
    <property type="match status" value="1"/>
</dbReference>
<sequence length="371" mass="40891">MAEHGEGSMSNEFALDDDSETFCPIQDAPILNLSDPSLATRYEYDSVQTALVTIVYPCICVFGILTNSAFLFTVVRVPYMRTITNIYLGNLAVSDILFLSTGAGFGLWKFLSTPVTSDFSILGGVHGCIITQVLNTTPFVASTLLVTVVAAERYLAICQPIKHLSINSRGRTTALIAVTWAMAICCEALLLPATSDYKVTCVIWPDDDHFMNFPQTIASCFFPALWAQVLAAFALTVPNLLAVIVTFVLYFLIVRELSSRICKAPSEQSSNPGRSRRTRDRVAKMLVIAGTVFYMLLTPRTVLTLYYYVKRFAGAPGLPQRVEFILFISTNVLLYVNSVTNPIVYAFSNRRYRKAIIHAFCPGSGPIDSSS</sequence>